<dbReference type="SUPFAM" id="SSF52540">
    <property type="entry name" value="P-loop containing nucleoside triphosphate hydrolases"/>
    <property type="match status" value="1"/>
</dbReference>
<dbReference type="InterPro" id="IPR049945">
    <property type="entry name" value="AAA_22"/>
</dbReference>
<name>A0A089YNN0_9PSED</name>
<dbReference type="Proteomes" id="UP000029499">
    <property type="component" value="Chromosome"/>
</dbReference>
<dbReference type="GO" id="GO:0016887">
    <property type="term" value="F:ATP hydrolysis activity"/>
    <property type="evidence" value="ECO:0007669"/>
    <property type="project" value="InterPro"/>
</dbReference>
<dbReference type="Pfam" id="PF13401">
    <property type="entry name" value="AAA_22"/>
    <property type="match status" value="1"/>
</dbReference>
<proteinExistence type="predicted"/>
<dbReference type="AlphaFoldDB" id="A0A089YNN0"/>
<sequence>MVRKQITEVFTPRSREVNPRMYVPRPYHEKDLARSFSRHTHTLLFGESGNGKTWLYKKVLTESKTPYIAVNCANASRAGSLTAEICNCIIEPGTAIKMKYNAEKAAEINAYFAKGVLKHTDTFDITQEEPLLKAFKLLSEVGNEGKNTKKIIVLDNLESIFNTTQLMTELADLIILLDDSRYADCNINFLIVGVPNGVLHYYRETKNAESVANRIYEIRKVEGLDSGQVLELVKKGFMQLRIEISAEQQIEISDHVWDITLGFAQRVHEYCEALAFEISDNDWSYDSVLLERADDSWLRNSLRHCYGVVESHLNSRETTVARRNQVIYCIGKFTGHQFDSSDIDKLIRKEFPTKVAKHMGVGNILSELTSEPTPLLSRNERTGSYMIRDPKYLMCIKIILKKDRSSAKVIKRNFTRH</sequence>
<gene>
    <name evidence="2" type="ORF">LT40_07180</name>
</gene>
<dbReference type="OrthoDB" id="8477364at2"/>
<dbReference type="HOGENOM" id="CLU_672427_0_0_6"/>
<protein>
    <recommendedName>
        <fullName evidence="1">ORC1/DEAH AAA+ ATPase domain-containing protein</fullName>
    </recommendedName>
</protein>
<dbReference type="KEGG" id="prh:LT40_07180"/>
<evidence type="ECO:0000313" key="3">
    <source>
        <dbReference type="Proteomes" id="UP000029499"/>
    </source>
</evidence>
<dbReference type="RefSeq" id="WP_043188174.1">
    <property type="nucleotide sequence ID" value="NZ_CP009533.1"/>
</dbReference>
<accession>A0A089YNN0</accession>
<keyword evidence="3" id="KW-1185">Reference proteome</keyword>
<dbReference type="eggNOG" id="COG1672">
    <property type="taxonomic scope" value="Bacteria"/>
</dbReference>
<evidence type="ECO:0000313" key="2">
    <source>
        <dbReference type="EMBL" id="AIS17199.1"/>
    </source>
</evidence>
<feature type="domain" description="ORC1/DEAH AAA+ ATPase" evidence="1">
    <location>
        <begin position="39"/>
        <end position="195"/>
    </location>
</feature>
<evidence type="ECO:0000259" key="1">
    <source>
        <dbReference type="Pfam" id="PF13401"/>
    </source>
</evidence>
<dbReference type="EMBL" id="CP009533">
    <property type="protein sequence ID" value="AIS17199.1"/>
    <property type="molecule type" value="Genomic_DNA"/>
</dbReference>
<reference evidence="2 3" key="1">
    <citation type="journal article" date="2015" name="J. Biotechnol.">
        <title>Complete genome sequence of Pseudomonas rhizosphaerae IH5T (=DSM 16299T), a phosphate-solubilizing rhizobacterium for bacterial biofertilizer.</title>
        <authorList>
            <person name="Kwak Y."/>
            <person name="Jung B.K."/>
            <person name="Shin J.H."/>
        </authorList>
    </citation>
    <scope>NUCLEOTIDE SEQUENCE [LARGE SCALE GENOMIC DNA]</scope>
    <source>
        <strain evidence="2">DSM 16299</strain>
    </source>
</reference>
<dbReference type="InterPro" id="IPR027417">
    <property type="entry name" value="P-loop_NTPase"/>
</dbReference>
<dbReference type="Gene3D" id="3.40.50.300">
    <property type="entry name" value="P-loop containing nucleotide triphosphate hydrolases"/>
    <property type="match status" value="1"/>
</dbReference>
<organism evidence="2 3">
    <name type="scientific">Pseudomonas rhizosphaerae</name>
    <dbReference type="NCBI Taxonomy" id="216142"/>
    <lineage>
        <taxon>Bacteria</taxon>
        <taxon>Pseudomonadati</taxon>
        <taxon>Pseudomonadota</taxon>
        <taxon>Gammaproteobacteria</taxon>
        <taxon>Pseudomonadales</taxon>
        <taxon>Pseudomonadaceae</taxon>
        <taxon>Pseudomonas</taxon>
    </lineage>
</organism>